<feature type="compositionally biased region" description="Polar residues" evidence="1">
    <location>
        <begin position="353"/>
        <end position="367"/>
    </location>
</feature>
<comment type="caution">
    <text evidence="3">The sequence shown here is derived from an EMBL/GenBank/DDBJ whole genome shotgun (WGS) entry which is preliminary data.</text>
</comment>
<proteinExistence type="predicted"/>
<evidence type="ECO:0000313" key="3">
    <source>
        <dbReference type="EMBL" id="KAH7065234.1"/>
    </source>
</evidence>
<evidence type="ECO:0000313" key="4">
    <source>
        <dbReference type="Proteomes" id="UP000774617"/>
    </source>
</evidence>
<dbReference type="Proteomes" id="UP000774617">
    <property type="component" value="Unassembled WGS sequence"/>
</dbReference>
<keyword evidence="2" id="KW-1133">Transmembrane helix</keyword>
<organism evidence="3 4">
    <name type="scientific">Macrophomina phaseolina</name>
    <dbReference type="NCBI Taxonomy" id="35725"/>
    <lineage>
        <taxon>Eukaryota</taxon>
        <taxon>Fungi</taxon>
        <taxon>Dikarya</taxon>
        <taxon>Ascomycota</taxon>
        <taxon>Pezizomycotina</taxon>
        <taxon>Dothideomycetes</taxon>
        <taxon>Dothideomycetes incertae sedis</taxon>
        <taxon>Botryosphaeriales</taxon>
        <taxon>Botryosphaeriaceae</taxon>
        <taxon>Macrophomina</taxon>
    </lineage>
</organism>
<keyword evidence="2" id="KW-0812">Transmembrane</keyword>
<feature type="region of interest" description="Disordered" evidence="1">
    <location>
        <begin position="178"/>
        <end position="201"/>
    </location>
</feature>
<feature type="compositionally biased region" description="Pro residues" evidence="1">
    <location>
        <begin position="24"/>
        <end position="37"/>
    </location>
</feature>
<keyword evidence="4" id="KW-1185">Reference proteome</keyword>
<feature type="compositionally biased region" description="Low complexity" evidence="1">
    <location>
        <begin position="1"/>
        <end position="11"/>
    </location>
</feature>
<evidence type="ECO:0000256" key="2">
    <source>
        <dbReference type="SAM" id="Phobius"/>
    </source>
</evidence>
<accession>A0ABQ8GYJ1</accession>
<keyword evidence="2" id="KW-0472">Membrane</keyword>
<feature type="transmembrane region" description="Helical" evidence="2">
    <location>
        <begin position="240"/>
        <end position="259"/>
    </location>
</feature>
<feature type="compositionally biased region" description="Basic residues" evidence="1">
    <location>
        <begin position="178"/>
        <end position="192"/>
    </location>
</feature>
<dbReference type="EMBL" id="JAGTJR010000001">
    <property type="protein sequence ID" value="KAH7065234.1"/>
    <property type="molecule type" value="Genomic_DNA"/>
</dbReference>
<sequence>MPMPFSFPSFSVPLFNRGAAQPQDAPPPQPQTPPPPASSVTSSPSGVSTPSTISAVQSQVRSLLQGSSIYADSPALSSRSTPKAPFSSVFRRGFLTPGSNSPQFDIPRDSSESQTPLHQQQIIRSYRPAAVASPQHGAPVAPPAAYTRESSIYEGVDPETSQLAILINQRARKRQQRAWVRRRGSRRPRRGSSRGAWGTPTTPIRKKAMLCLGSGIFLAMVLTTYLSIALTRPSTGQEIHVLFILIILSTTILFCHSLVRLCMLSLSPKRVSEIPRIPDMAGPDGFQPEQPIRVHLARDEELAEDEDAIPITDPEKEILKAPPPAYGLWRSSVPINPNLLHWQRVDHLHPLRQNPSSANPANAQPNQLLDPFQSPPQQHRRDSDEGGRPPSYISEDGVRYVVEAEPRSIAPAGQDTLSDVHPAYRGGLGIR</sequence>
<evidence type="ECO:0000256" key="1">
    <source>
        <dbReference type="SAM" id="MobiDB-lite"/>
    </source>
</evidence>
<reference evidence="3 4" key="1">
    <citation type="journal article" date="2021" name="Nat. Commun.">
        <title>Genetic determinants of endophytism in the Arabidopsis root mycobiome.</title>
        <authorList>
            <person name="Mesny F."/>
            <person name="Miyauchi S."/>
            <person name="Thiergart T."/>
            <person name="Pickel B."/>
            <person name="Atanasova L."/>
            <person name="Karlsson M."/>
            <person name="Huettel B."/>
            <person name="Barry K.W."/>
            <person name="Haridas S."/>
            <person name="Chen C."/>
            <person name="Bauer D."/>
            <person name="Andreopoulos W."/>
            <person name="Pangilinan J."/>
            <person name="LaButti K."/>
            <person name="Riley R."/>
            <person name="Lipzen A."/>
            <person name="Clum A."/>
            <person name="Drula E."/>
            <person name="Henrissat B."/>
            <person name="Kohler A."/>
            <person name="Grigoriev I.V."/>
            <person name="Martin F.M."/>
            <person name="Hacquard S."/>
        </authorList>
    </citation>
    <scope>NUCLEOTIDE SEQUENCE [LARGE SCALE GENOMIC DNA]</scope>
    <source>
        <strain evidence="3 4">MPI-SDFR-AT-0080</strain>
    </source>
</reference>
<name>A0ABQ8GYJ1_9PEZI</name>
<feature type="compositionally biased region" description="Basic and acidic residues" evidence="1">
    <location>
        <begin position="396"/>
        <end position="406"/>
    </location>
</feature>
<gene>
    <name evidence="3" type="ORF">B0J12DRAFT_28564</name>
</gene>
<feature type="region of interest" description="Disordered" evidence="1">
    <location>
        <begin position="89"/>
        <end position="120"/>
    </location>
</feature>
<protein>
    <submittedName>
        <fullName evidence="3">Uncharacterized protein</fullName>
    </submittedName>
</protein>
<feature type="compositionally biased region" description="Low complexity" evidence="1">
    <location>
        <begin position="38"/>
        <end position="52"/>
    </location>
</feature>
<feature type="region of interest" description="Disordered" evidence="1">
    <location>
        <begin position="1"/>
        <end position="54"/>
    </location>
</feature>
<feature type="transmembrane region" description="Helical" evidence="2">
    <location>
        <begin position="208"/>
        <end position="228"/>
    </location>
</feature>
<feature type="region of interest" description="Disordered" evidence="1">
    <location>
        <begin position="350"/>
        <end position="431"/>
    </location>
</feature>